<dbReference type="PANTHER" id="PTHR43222:SF11">
    <property type="entry name" value="PHOSPHATASE NUDJ"/>
    <property type="match status" value="1"/>
</dbReference>
<proteinExistence type="inferred from homology"/>
<dbReference type="PANTHER" id="PTHR43222">
    <property type="entry name" value="NUDIX HYDROLASE 23"/>
    <property type="match status" value="1"/>
</dbReference>
<dbReference type="AlphaFoldDB" id="A0A0K6INY0"/>
<dbReference type="InterPro" id="IPR020084">
    <property type="entry name" value="NUDIX_hydrolase_CS"/>
</dbReference>
<organism evidence="8 9">
    <name type="scientific">Tepidiphilus thermophilus</name>
    <dbReference type="NCBI Taxonomy" id="876478"/>
    <lineage>
        <taxon>Bacteria</taxon>
        <taxon>Pseudomonadati</taxon>
        <taxon>Pseudomonadota</taxon>
        <taxon>Hydrogenophilia</taxon>
        <taxon>Hydrogenophilales</taxon>
        <taxon>Hydrogenophilaceae</taxon>
        <taxon>Tepidiphilus</taxon>
    </lineage>
</organism>
<accession>A0A0K6INY0</accession>
<dbReference type="Proteomes" id="UP000182108">
    <property type="component" value="Unassembled WGS sequence"/>
</dbReference>
<dbReference type="InterPro" id="IPR015797">
    <property type="entry name" value="NUDIX_hydrolase-like_dom_sf"/>
</dbReference>
<keyword evidence="5 6" id="KW-0378">Hydrolase</keyword>
<evidence type="ECO:0000259" key="7">
    <source>
        <dbReference type="PROSITE" id="PS51462"/>
    </source>
</evidence>
<evidence type="ECO:0000313" key="9">
    <source>
        <dbReference type="Proteomes" id="UP000182108"/>
    </source>
</evidence>
<dbReference type="GO" id="GO:0004787">
    <property type="term" value="F:thiamine diphosphate phosphatase activity"/>
    <property type="evidence" value="ECO:0007669"/>
    <property type="project" value="InterPro"/>
</dbReference>
<evidence type="ECO:0000256" key="6">
    <source>
        <dbReference type="RuleBase" id="RU364043"/>
    </source>
</evidence>
<feature type="domain" description="Nudix hydrolase" evidence="7">
    <location>
        <begin position="4"/>
        <end position="149"/>
    </location>
</feature>
<reference evidence="9" key="1">
    <citation type="submission" date="2015-08" db="EMBL/GenBank/DDBJ databases">
        <authorList>
            <person name="Babu N.S."/>
            <person name="Beckwith C.J."/>
            <person name="Beseler K.G."/>
            <person name="Brison A."/>
            <person name="Carone J.V."/>
            <person name="Caskin T.P."/>
            <person name="Diamond M."/>
            <person name="Durham M.E."/>
            <person name="Foxe J.M."/>
            <person name="Go M."/>
            <person name="Henderson B.A."/>
            <person name="Jones I.B."/>
            <person name="McGettigan J.A."/>
            <person name="Micheletti S.J."/>
            <person name="Nasrallah M.E."/>
            <person name="Ortiz D."/>
            <person name="Piller C.R."/>
            <person name="Privatt S.R."/>
            <person name="Schneider S.L."/>
            <person name="Sharp S."/>
            <person name="Smith T.C."/>
            <person name="Stanton J.D."/>
            <person name="Ullery H.E."/>
            <person name="Wilson R.J."/>
            <person name="Serrano M.G."/>
            <person name="Buck G."/>
            <person name="Lee V."/>
            <person name="Wang Y."/>
            <person name="Carvalho R."/>
            <person name="Voegtly L."/>
            <person name="Shi R."/>
            <person name="Duckworth R."/>
            <person name="Johnson A."/>
            <person name="Loviza R."/>
            <person name="Walstead R."/>
            <person name="Shah Z."/>
            <person name="Kiflezghi M."/>
            <person name="Wade K."/>
            <person name="Ball S.L."/>
            <person name="Bradley K.W."/>
            <person name="Asai D.J."/>
            <person name="Bowman C.A."/>
            <person name="Russell D.A."/>
            <person name="Pope W.H."/>
            <person name="Jacobs-Sera D."/>
            <person name="Hendrix R.W."/>
            <person name="Hatfull G.F."/>
        </authorList>
    </citation>
    <scope>NUCLEOTIDE SEQUENCE [LARGE SCALE GENOMIC DNA]</scope>
    <source>
        <strain evidence="9">JCM 19170</strain>
    </source>
</reference>
<comment type="subunit">
    <text evidence="3 6">Monomer.</text>
</comment>
<keyword evidence="6" id="KW-0460">Magnesium</keyword>
<evidence type="ECO:0000313" key="8">
    <source>
        <dbReference type="EMBL" id="CUB04799.1"/>
    </source>
</evidence>
<dbReference type="PROSITE" id="PS51462">
    <property type="entry name" value="NUDIX"/>
    <property type="match status" value="1"/>
</dbReference>
<evidence type="ECO:0000256" key="5">
    <source>
        <dbReference type="ARBA" id="ARBA00022801"/>
    </source>
</evidence>
<name>A0A0K6INY0_9PROT</name>
<gene>
    <name evidence="6" type="primary">nudJ</name>
    <name evidence="8" type="ORF">Ga0061068_10178</name>
</gene>
<evidence type="ECO:0000256" key="2">
    <source>
        <dbReference type="ARBA" id="ARBA00007608"/>
    </source>
</evidence>
<evidence type="ECO:0000256" key="4">
    <source>
        <dbReference type="ARBA" id="ARBA00015552"/>
    </source>
</evidence>
<dbReference type="CDD" id="cd03675">
    <property type="entry name" value="NUDIX_Hydrolase"/>
    <property type="match status" value="1"/>
</dbReference>
<dbReference type="EMBL" id="CYHH01000001">
    <property type="protein sequence ID" value="CUB04799.1"/>
    <property type="molecule type" value="Genomic_DNA"/>
</dbReference>
<dbReference type="InterPro" id="IPR033713">
    <property type="entry name" value="NudJ"/>
</dbReference>
<evidence type="ECO:0000256" key="1">
    <source>
        <dbReference type="ARBA" id="ARBA00001946"/>
    </source>
</evidence>
<dbReference type="GO" id="GO:0017110">
    <property type="term" value="F:nucleoside diphosphate phosphatase activity"/>
    <property type="evidence" value="ECO:0007669"/>
    <property type="project" value="InterPro"/>
</dbReference>
<comment type="cofactor">
    <cofactor evidence="1 6">
        <name>Mg(2+)</name>
        <dbReference type="ChEBI" id="CHEBI:18420"/>
    </cofactor>
</comment>
<dbReference type="RefSeq" id="WP_055422475.1">
    <property type="nucleotide sequence ID" value="NZ_CYHH01000001.1"/>
</dbReference>
<dbReference type="PROSITE" id="PS00893">
    <property type="entry name" value="NUDIX_BOX"/>
    <property type="match status" value="1"/>
</dbReference>
<dbReference type="Gene3D" id="3.90.79.10">
    <property type="entry name" value="Nucleoside Triphosphate Pyrophosphohydrolase"/>
    <property type="match status" value="1"/>
</dbReference>
<sequence>MGEVWRPHVTVAAVIEREGRFLFVEEETEFGVRLNQPAGHWEPGESLVDAVVRETLEESRLRFAPNAVVGVYHWTRPDGALTYLRFAFSGKVTGEEPDRALDEGILRTLWLLPEEVEAAGREGRLRSPMVLACVRDWREGRRYSLDLIRYLAG</sequence>
<keyword evidence="9" id="KW-1185">Reference proteome</keyword>
<dbReference type="SUPFAM" id="SSF55811">
    <property type="entry name" value="Nudix"/>
    <property type="match status" value="1"/>
</dbReference>
<protein>
    <recommendedName>
        <fullName evidence="4 6">Phosphatase NudJ</fullName>
        <ecNumber evidence="6">3.6.1.-</ecNumber>
    </recommendedName>
</protein>
<comment type="similarity">
    <text evidence="2 6">Belongs to the Nudix hydrolase family. NudJ subfamily.</text>
</comment>
<evidence type="ECO:0000256" key="3">
    <source>
        <dbReference type="ARBA" id="ARBA00011245"/>
    </source>
</evidence>
<dbReference type="InterPro" id="IPR000086">
    <property type="entry name" value="NUDIX_hydrolase_dom"/>
</dbReference>
<dbReference type="EC" id="3.6.1.-" evidence="6"/>
<dbReference type="OrthoDB" id="8594221at2"/>
<dbReference type="GO" id="GO:0017111">
    <property type="term" value="F:ribonucleoside triphosphate phosphatase activity"/>
    <property type="evidence" value="ECO:0007669"/>
    <property type="project" value="InterPro"/>
</dbReference>
<dbReference type="Pfam" id="PF00293">
    <property type="entry name" value="NUDIX"/>
    <property type="match status" value="1"/>
</dbReference>